<keyword evidence="3" id="KW-1185">Reference proteome</keyword>
<keyword evidence="1" id="KW-0812">Transmembrane</keyword>
<dbReference type="RefSeq" id="WP_184971692.1">
    <property type="nucleotide sequence ID" value="NZ_JACHIN010000015.1"/>
</dbReference>
<accession>A0A7W8EJC4</accession>
<evidence type="ECO:0000313" key="2">
    <source>
        <dbReference type="EMBL" id="MBB5083005.1"/>
    </source>
</evidence>
<dbReference type="Proteomes" id="UP000568380">
    <property type="component" value="Unassembled WGS sequence"/>
</dbReference>
<proteinExistence type="predicted"/>
<evidence type="ECO:0000313" key="3">
    <source>
        <dbReference type="Proteomes" id="UP000568380"/>
    </source>
</evidence>
<comment type="caution">
    <text evidence="2">The sequence shown here is derived from an EMBL/GenBank/DDBJ whole genome shotgun (WGS) entry which is preliminary data.</text>
</comment>
<organism evidence="2 3">
    <name type="scientific">Nonomuraea endophytica</name>
    <dbReference type="NCBI Taxonomy" id="714136"/>
    <lineage>
        <taxon>Bacteria</taxon>
        <taxon>Bacillati</taxon>
        <taxon>Actinomycetota</taxon>
        <taxon>Actinomycetes</taxon>
        <taxon>Streptosporangiales</taxon>
        <taxon>Streptosporangiaceae</taxon>
        <taxon>Nonomuraea</taxon>
    </lineage>
</organism>
<name>A0A7W8EJC4_9ACTN</name>
<dbReference type="AlphaFoldDB" id="A0A7W8EJC4"/>
<gene>
    <name evidence="2" type="ORF">HNR40_008508</name>
</gene>
<feature type="transmembrane region" description="Helical" evidence="1">
    <location>
        <begin position="66"/>
        <end position="86"/>
    </location>
</feature>
<sequence>MSTGDDVRAAVSARRDLGPEYEDAVVESFIDKMSAEIDRRVDERVARMPSAKQVARQSSVSDAMRLALAIVSLVLGTAATIVLLALDSSTSGLVPIWGGLALVNWAFARSNRDNKS</sequence>
<dbReference type="EMBL" id="JACHIN010000015">
    <property type="protein sequence ID" value="MBB5083005.1"/>
    <property type="molecule type" value="Genomic_DNA"/>
</dbReference>
<reference evidence="2 3" key="1">
    <citation type="submission" date="2020-08" db="EMBL/GenBank/DDBJ databases">
        <title>Genomic Encyclopedia of Type Strains, Phase IV (KMG-IV): sequencing the most valuable type-strain genomes for metagenomic binning, comparative biology and taxonomic classification.</title>
        <authorList>
            <person name="Goeker M."/>
        </authorList>
    </citation>
    <scope>NUCLEOTIDE SEQUENCE [LARGE SCALE GENOMIC DNA]</scope>
    <source>
        <strain evidence="2 3">DSM 45385</strain>
    </source>
</reference>
<feature type="transmembrane region" description="Helical" evidence="1">
    <location>
        <begin position="92"/>
        <end position="108"/>
    </location>
</feature>
<evidence type="ECO:0000256" key="1">
    <source>
        <dbReference type="SAM" id="Phobius"/>
    </source>
</evidence>
<protein>
    <submittedName>
        <fullName evidence="2">Uncharacterized protein</fullName>
    </submittedName>
</protein>
<keyword evidence="1" id="KW-1133">Transmembrane helix</keyword>
<keyword evidence="1" id="KW-0472">Membrane</keyword>